<dbReference type="InterPro" id="IPR019056">
    <property type="entry name" value="Phage_TAC_6"/>
</dbReference>
<accession>A0A9X1K0T4</accession>
<reference evidence="1" key="1">
    <citation type="submission" date="2021-07" db="EMBL/GenBank/DDBJ databases">
        <title>Roseobacter insulae sp. nov., isolated from a tidal flat.</title>
        <authorList>
            <person name="Park S."/>
            <person name="Yoon J.-H."/>
        </authorList>
    </citation>
    <scope>NUCLEOTIDE SEQUENCE</scope>
    <source>
        <strain evidence="1">YSTF-M11</strain>
    </source>
</reference>
<evidence type="ECO:0000313" key="2">
    <source>
        <dbReference type="Proteomes" id="UP001138661"/>
    </source>
</evidence>
<dbReference type="Pfam" id="PF09550">
    <property type="entry name" value="Phage_TAC_6"/>
    <property type="match status" value="1"/>
</dbReference>
<dbReference type="InterPro" id="IPR011739">
    <property type="entry name" value="GTA_rcc01693"/>
</dbReference>
<dbReference type="Proteomes" id="UP001138661">
    <property type="component" value="Unassembled WGS sequence"/>
</dbReference>
<keyword evidence="2" id="KW-1185">Reference proteome</keyword>
<dbReference type="NCBIfam" id="TIGR02216">
    <property type="entry name" value="phage_TIGR02216"/>
    <property type="match status" value="1"/>
</dbReference>
<organism evidence="1 2">
    <name type="scientific">Roseobacter insulae</name>
    <dbReference type="NCBI Taxonomy" id="2859783"/>
    <lineage>
        <taxon>Bacteria</taxon>
        <taxon>Pseudomonadati</taxon>
        <taxon>Pseudomonadota</taxon>
        <taxon>Alphaproteobacteria</taxon>
        <taxon>Rhodobacterales</taxon>
        <taxon>Roseobacteraceae</taxon>
        <taxon>Roseobacter</taxon>
    </lineage>
</organism>
<name>A0A9X1K0T4_9RHOB</name>
<dbReference type="EMBL" id="JAHXDN010000003">
    <property type="protein sequence ID" value="MBW4708539.1"/>
    <property type="molecule type" value="Genomic_DNA"/>
</dbReference>
<evidence type="ECO:0000313" key="1">
    <source>
        <dbReference type="EMBL" id="MBW4708539.1"/>
    </source>
</evidence>
<protein>
    <submittedName>
        <fullName evidence="1">Phage tail assembly chaperone</fullName>
    </submittedName>
</protein>
<sequence>MSSLDWPALMRVAFRGCGLSPEAFWELTPAEFQLIVGDPAQSGPLLTSGLEALMAAYPDNENEDELNDR</sequence>
<comment type="caution">
    <text evidence="1">The sequence shown here is derived from an EMBL/GenBank/DDBJ whole genome shotgun (WGS) entry which is preliminary data.</text>
</comment>
<dbReference type="AlphaFoldDB" id="A0A9X1K0T4"/>
<proteinExistence type="predicted"/>
<gene>
    <name evidence="1" type="ORF">KX928_12170</name>
</gene>
<dbReference type="RefSeq" id="WP_219502561.1">
    <property type="nucleotide sequence ID" value="NZ_JAHXDN010000003.1"/>
</dbReference>